<comment type="caution">
    <text evidence="1">The sequence shown here is derived from an EMBL/GenBank/DDBJ whole genome shotgun (WGS) entry which is preliminary data.</text>
</comment>
<protein>
    <submittedName>
        <fullName evidence="1">Uncharacterized protein</fullName>
    </submittedName>
</protein>
<sequence length="419" mass="49429">MDILTSLKRNVPADVYDKVFKYTVMHLFRECDIVNAEFDAAFNSDFRYDKMLDEFVVYQHKSTMKFENDFEHTSNKIVWGYKEEKNIDGMMALGMVRFKYLRIVEVGDFSCTYVNFSDFISYAYNKDSYQKEFYIQKSHEVTMKDTDIKTEELIELAQTYPDKSFVVTFNTHPFSIDLDLVKFMDVAKMCPNVKLKVCYFFAASLVDEGFWENNLSNYNLLFEHPHPRIEVFTCVLAYFYLGDPYQLRNWLVAQLSKLGYDKVNHLVLYWDEDEESEEIKLPLPFVQKMTNLEKLSLKGKLIVNEDTLGDLSGLHKLRRLKITYDGYSNEWLSTCLPDNIEEMELFKSVNKMPQYNPIRLSEKLKCLVLTHDNNGISYNLDTRDFKFTNPKCDVFIEDSALAHRVMPLNNQEDQDEEEE</sequence>
<evidence type="ECO:0000313" key="2">
    <source>
        <dbReference type="Proteomes" id="UP000307173"/>
    </source>
</evidence>
<evidence type="ECO:0000313" key="1">
    <source>
        <dbReference type="EMBL" id="TID30809.1"/>
    </source>
</evidence>
<dbReference type="Proteomes" id="UP000307173">
    <property type="component" value="Unassembled WGS sequence"/>
</dbReference>
<dbReference type="AlphaFoldDB" id="A0A4T0X5T0"/>
<accession>A0A4T0X5T0</accession>
<keyword evidence="2" id="KW-1185">Reference proteome</keyword>
<gene>
    <name evidence="1" type="ORF">CANINC_000725</name>
</gene>
<reference evidence="1 2" key="1">
    <citation type="journal article" date="2019" name="Front. Genet.">
        <title>Whole-Genome Sequencing of the Opportunistic Yeast Pathogen Candida inconspicua Uncovers Its Hybrid Origin.</title>
        <authorList>
            <person name="Mixao V."/>
            <person name="Hansen A.P."/>
            <person name="Saus E."/>
            <person name="Boekhout T."/>
            <person name="Lass-Florl C."/>
            <person name="Gabaldon T."/>
        </authorList>
    </citation>
    <scope>NUCLEOTIDE SEQUENCE [LARGE SCALE GENOMIC DNA]</scope>
    <source>
        <strain evidence="1 2">CBS 180</strain>
    </source>
</reference>
<organism evidence="1 2">
    <name type="scientific">Pichia inconspicua</name>
    <dbReference type="NCBI Taxonomy" id="52247"/>
    <lineage>
        <taxon>Eukaryota</taxon>
        <taxon>Fungi</taxon>
        <taxon>Dikarya</taxon>
        <taxon>Ascomycota</taxon>
        <taxon>Saccharomycotina</taxon>
        <taxon>Pichiomycetes</taxon>
        <taxon>Pichiales</taxon>
        <taxon>Pichiaceae</taxon>
        <taxon>Pichia</taxon>
    </lineage>
</organism>
<proteinExistence type="predicted"/>
<name>A0A4T0X5T0_9ASCO</name>
<dbReference type="EMBL" id="SELW01000121">
    <property type="protein sequence ID" value="TID30809.1"/>
    <property type="molecule type" value="Genomic_DNA"/>
</dbReference>